<comment type="pathway">
    <text evidence="1 11">Pyrimidine metabolism; UMP biosynthesis via de novo pathway; (S)-dihydroorotate from bicarbonate: step 1/3.</text>
</comment>
<evidence type="ECO:0000313" key="14">
    <source>
        <dbReference type="Proteomes" id="UP000430508"/>
    </source>
</evidence>
<feature type="binding site" evidence="11">
    <location>
        <position position="328"/>
    </location>
    <ligand>
        <name>L-glutamine</name>
        <dbReference type="ChEBI" id="CHEBI:58359"/>
    </ligand>
</feature>
<feature type="binding site" evidence="11">
    <location>
        <position position="330"/>
    </location>
    <ligand>
        <name>L-glutamine</name>
        <dbReference type="ChEBI" id="CHEBI:58359"/>
    </ligand>
</feature>
<dbReference type="HAMAP" id="MF_01209">
    <property type="entry name" value="CPSase_S_chain"/>
    <property type="match status" value="1"/>
</dbReference>
<evidence type="ECO:0000313" key="13">
    <source>
        <dbReference type="EMBL" id="QGZ99959.1"/>
    </source>
</evidence>
<dbReference type="PROSITE" id="PS51273">
    <property type="entry name" value="GATASE_TYPE_1"/>
    <property type="match status" value="1"/>
</dbReference>
<dbReference type="InterPro" id="IPR006274">
    <property type="entry name" value="CarbamoylP_synth_ssu"/>
</dbReference>
<dbReference type="PRINTS" id="PR00096">
    <property type="entry name" value="GATASE"/>
</dbReference>
<dbReference type="GO" id="GO:0005524">
    <property type="term" value="F:ATP binding"/>
    <property type="evidence" value="ECO:0007669"/>
    <property type="project" value="UniProtKB-UniRule"/>
</dbReference>
<dbReference type="SUPFAM" id="SSF52021">
    <property type="entry name" value="Carbamoyl phosphate synthetase, small subunit N-terminal domain"/>
    <property type="match status" value="1"/>
</dbReference>
<dbReference type="GO" id="GO:0044205">
    <property type="term" value="P:'de novo' UMP biosynthetic process"/>
    <property type="evidence" value="ECO:0007669"/>
    <property type="project" value="UniProtKB-UniRule"/>
</dbReference>
<gene>
    <name evidence="11 13" type="primary">carA</name>
    <name evidence="13" type="ORF">GQ588_04510</name>
</gene>
<protein>
    <recommendedName>
        <fullName evidence="11">Carbamoyl phosphate synthase small chain</fullName>
        <ecNumber evidence="11">6.3.5.5</ecNumber>
    </recommendedName>
    <alternativeName>
        <fullName evidence="11">Carbamoyl phosphate synthetase glutamine chain</fullName>
    </alternativeName>
</protein>
<comment type="similarity">
    <text evidence="3 11">Belongs to the CarA family.</text>
</comment>
<dbReference type="InterPro" id="IPR050472">
    <property type="entry name" value="Anth_synth/Amidotransfase"/>
</dbReference>
<dbReference type="PRINTS" id="PR00099">
    <property type="entry name" value="CPSGATASE"/>
</dbReference>
<dbReference type="InterPro" id="IPR036480">
    <property type="entry name" value="CarbP_synth_ssu_N_sf"/>
</dbReference>
<feature type="active site" evidence="11">
    <location>
        <position position="372"/>
    </location>
</feature>
<dbReference type="NCBIfam" id="TIGR01368">
    <property type="entry name" value="CPSaseIIsmall"/>
    <property type="match status" value="1"/>
</dbReference>
<name>A0A857DF99_9FIRM</name>
<feature type="active site" description="Nucleophile" evidence="11">
    <location>
        <position position="286"/>
    </location>
</feature>
<organism evidence="13 14">
    <name type="scientific">Dehalobacter restrictus</name>
    <dbReference type="NCBI Taxonomy" id="55583"/>
    <lineage>
        <taxon>Bacteria</taxon>
        <taxon>Bacillati</taxon>
        <taxon>Bacillota</taxon>
        <taxon>Clostridia</taxon>
        <taxon>Eubacteriales</taxon>
        <taxon>Desulfitobacteriaceae</taxon>
        <taxon>Dehalobacter</taxon>
    </lineage>
</organism>
<dbReference type="InterPro" id="IPR002474">
    <property type="entry name" value="CarbamoylP_synth_ssu_N"/>
</dbReference>
<dbReference type="PRINTS" id="PR00097">
    <property type="entry name" value="ANTSNTHASEII"/>
</dbReference>
<feature type="domain" description="Carbamoyl-phosphate synthase small subunit N-terminal" evidence="12">
    <location>
        <begin position="3"/>
        <end position="133"/>
    </location>
</feature>
<keyword evidence="6 11" id="KW-0067">ATP-binding</keyword>
<dbReference type="AlphaFoldDB" id="A0A857DF99"/>
<feature type="binding site" evidence="11">
    <location>
        <position position="331"/>
    </location>
    <ligand>
        <name>L-glutamine</name>
        <dbReference type="ChEBI" id="CHEBI:58359"/>
    </ligand>
</feature>
<accession>A0A857DF99</accession>
<dbReference type="UniPathway" id="UPA00068">
    <property type="reaction ID" value="UER00171"/>
</dbReference>
<dbReference type="GO" id="GO:0004088">
    <property type="term" value="F:carbamoyl-phosphate synthase (glutamine-hydrolyzing) activity"/>
    <property type="evidence" value="ECO:0007669"/>
    <property type="project" value="UniProtKB-UniRule"/>
</dbReference>
<dbReference type="RefSeq" id="WP_025205318.1">
    <property type="nucleotide sequence ID" value="NZ_CP046996.1"/>
</dbReference>
<feature type="binding site" evidence="11">
    <location>
        <position position="47"/>
    </location>
    <ligand>
        <name>L-glutamine</name>
        <dbReference type="ChEBI" id="CHEBI:58359"/>
    </ligand>
</feature>
<evidence type="ECO:0000256" key="6">
    <source>
        <dbReference type="ARBA" id="ARBA00022840"/>
    </source>
</evidence>
<keyword evidence="5 11" id="KW-0547">Nucleotide-binding</keyword>
<dbReference type="CDD" id="cd01744">
    <property type="entry name" value="GATase1_CPSase"/>
    <property type="match status" value="1"/>
</dbReference>
<dbReference type="NCBIfam" id="NF009475">
    <property type="entry name" value="PRK12838.1"/>
    <property type="match status" value="1"/>
</dbReference>
<comment type="subunit">
    <text evidence="11">Composed of two chains; the small (or glutamine) chain promotes the hydrolysis of glutamine to ammonia, which is used by the large (or ammonia) chain to synthesize carbamoyl phosphate. Tetramer of heterodimers (alpha,beta)4.</text>
</comment>
<dbReference type="UniPathway" id="UPA00070">
    <property type="reaction ID" value="UER00115"/>
</dbReference>
<dbReference type="Gene3D" id="3.40.50.880">
    <property type="match status" value="1"/>
</dbReference>
<feature type="binding site" evidence="11">
    <location>
        <position position="290"/>
    </location>
    <ligand>
        <name>L-glutamine</name>
        <dbReference type="ChEBI" id="CHEBI:58359"/>
    </ligand>
</feature>
<keyword evidence="7 11" id="KW-0315">Glutamine amidotransferase</keyword>
<feature type="binding site" evidence="11">
    <location>
        <position position="258"/>
    </location>
    <ligand>
        <name>L-glutamine</name>
        <dbReference type="ChEBI" id="CHEBI:58359"/>
    </ligand>
</feature>
<evidence type="ECO:0000256" key="10">
    <source>
        <dbReference type="ARBA" id="ARBA00049285"/>
    </source>
</evidence>
<comment type="pathway">
    <text evidence="2 11">Amino-acid biosynthesis; L-arginine biosynthesis; carbamoyl phosphate from bicarbonate: step 1/1.</text>
</comment>
<dbReference type="GO" id="GO:0006541">
    <property type="term" value="P:glutamine metabolic process"/>
    <property type="evidence" value="ECO:0007669"/>
    <property type="project" value="InterPro"/>
</dbReference>
<dbReference type="Proteomes" id="UP000430508">
    <property type="component" value="Chromosome"/>
</dbReference>
<dbReference type="PANTHER" id="PTHR43418:SF7">
    <property type="entry name" value="CARBAMOYL-PHOSPHATE SYNTHASE SMALL CHAIN"/>
    <property type="match status" value="1"/>
</dbReference>
<evidence type="ECO:0000256" key="11">
    <source>
        <dbReference type="HAMAP-Rule" id="MF_01209"/>
    </source>
</evidence>
<evidence type="ECO:0000256" key="1">
    <source>
        <dbReference type="ARBA" id="ARBA00004812"/>
    </source>
</evidence>
<dbReference type="InterPro" id="IPR035686">
    <property type="entry name" value="CPSase_GATase1"/>
</dbReference>
<comment type="function">
    <text evidence="11">Small subunit of the glutamine-dependent carbamoyl phosphate synthetase (CPSase). CPSase catalyzes the formation of carbamoyl phosphate from the ammonia moiety of glutamine, carbonate, and phosphate donated by ATP, constituting the first step of 2 biosynthetic pathways, one leading to arginine and/or urea and the other to pyrimidine nucleotides. The small subunit (glutamine amidotransferase) binds and cleaves glutamine to supply the large subunit with the substrate ammonia.</text>
</comment>
<evidence type="ECO:0000256" key="9">
    <source>
        <dbReference type="ARBA" id="ARBA00048816"/>
    </source>
</evidence>
<keyword evidence="8 11" id="KW-0665">Pyrimidine biosynthesis</keyword>
<keyword evidence="11" id="KW-0028">Amino-acid biosynthesis</keyword>
<feature type="binding site" evidence="11">
    <location>
        <position position="287"/>
    </location>
    <ligand>
        <name>L-glutamine</name>
        <dbReference type="ChEBI" id="CHEBI:58359"/>
    </ligand>
</feature>
<evidence type="ECO:0000256" key="2">
    <source>
        <dbReference type="ARBA" id="ARBA00005077"/>
    </source>
</evidence>
<evidence type="ECO:0000259" key="12">
    <source>
        <dbReference type="SMART" id="SM01097"/>
    </source>
</evidence>
<dbReference type="InterPro" id="IPR017926">
    <property type="entry name" value="GATASE"/>
</dbReference>
<feature type="active site" evidence="11">
    <location>
        <position position="370"/>
    </location>
</feature>
<evidence type="ECO:0000256" key="3">
    <source>
        <dbReference type="ARBA" id="ARBA00007800"/>
    </source>
</evidence>
<dbReference type="Pfam" id="PF00117">
    <property type="entry name" value="GATase"/>
    <property type="match status" value="1"/>
</dbReference>
<feature type="binding site" evidence="11">
    <location>
        <position position="260"/>
    </location>
    <ligand>
        <name>L-glutamine</name>
        <dbReference type="ChEBI" id="CHEBI:58359"/>
    </ligand>
</feature>
<dbReference type="SUPFAM" id="SSF52317">
    <property type="entry name" value="Class I glutamine amidotransferase-like"/>
    <property type="match status" value="1"/>
</dbReference>
<dbReference type="GO" id="GO:0006207">
    <property type="term" value="P:'de novo' pyrimidine nucleobase biosynthetic process"/>
    <property type="evidence" value="ECO:0007669"/>
    <property type="project" value="InterPro"/>
</dbReference>
<feature type="region of interest" description="CPSase" evidence="11">
    <location>
        <begin position="1"/>
        <end position="209"/>
    </location>
</feature>
<dbReference type="PANTHER" id="PTHR43418">
    <property type="entry name" value="MULTIFUNCTIONAL TRYPTOPHAN BIOSYNTHESIS PROTEIN-RELATED"/>
    <property type="match status" value="1"/>
</dbReference>
<dbReference type="FunFam" id="3.50.30.20:FF:000001">
    <property type="entry name" value="Carbamoyl-phosphate synthase small chain"/>
    <property type="match status" value="1"/>
</dbReference>
<comment type="catalytic activity">
    <reaction evidence="10 11">
        <text>L-glutamine + H2O = L-glutamate + NH4(+)</text>
        <dbReference type="Rhea" id="RHEA:15889"/>
        <dbReference type="ChEBI" id="CHEBI:15377"/>
        <dbReference type="ChEBI" id="CHEBI:28938"/>
        <dbReference type="ChEBI" id="CHEBI:29985"/>
        <dbReference type="ChEBI" id="CHEBI:58359"/>
    </reaction>
</comment>
<dbReference type="GO" id="GO:0006526">
    <property type="term" value="P:L-arginine biosynthetic process"/>
    <property type="evidence" value="ECO:0007669"/>
    <property type="project" value="UniProtKB-UniRule"/>
</dbReference>
<comment type="catalytic activity">
    <reaction evidence="9 11">
        <text>hydrogencarbonate + L-glutamine + 2 ATP + H2O = carbamoyl phosphate + L-glutamate + 2 ADP + phosphate + 2 H(+)</text>
        <dbReference type="Rhea" id="RHEA:18633"/>
        <dbReference type="ChEBI" id="CHEBI:15377"/>
        <dbReference type="ChEBI" id="CHEBI:15378"/>
        <dbReference type="ChEBI" id="CHEBI:17544"/>
        <dbReference type="ChEBI" id="CHEBI:29985"/>
        <dbReference type="ChEBI" id="CHEBI:30616"/>
        <dbReference type="ChEBI" id="CHEBI:43474"/>
        <dbReference type="ChEBI" id="CHEBI:58228"/>
        <dbReference type="ChEBI" id="CHEBI:58359"/>
        <dbReference type="ChEBI" id="CHEBI:456216"/>
        <dbReference type="EC" id="6.3.5.5"/>
    </reaction>
</comment>
<keyword evidence="11" id="KW-0055">Arginine biosynthesis</keyword>
<dbReference type="InterPro" id="IPR029062">
    <property type="entry name" value="Class_I_gatase-like"/>
</dbReference>
<evidence type="ECO:0000256" key="7">
    <source>
        <dbReference type="ARBA" id="ARBA00022962"/>
    </source>
</evidence>
<dbReference type="EMBL" id="CP046996">
    <property type="protein sequence ID" value="QGZ99959.1"/>
    <property type="molecule type" value="Genomic_DNA"/>
</dbReference>
<dbReference type="Pfam" id="PF00988">
    <property type="entry name" value="CPSase_sm_chain"/>
    <property type="match status" value="1"/>
</dbReference>
<dbReference type="EC" id="6.3.5.5" evidence="11"/>
<sequence length="399" mass="43637">MQQNVYIILANGQVFKGKPFGAAGEAVGEIVFTTAMTGYLETLTDPSYYGQIVVQTFPLIGNYGIIPNDFESDSPKLKAYVVREWCQVPSNFRCEGELDAFLRAQNIVGVYGVDTRELTKIIREVGVMNAKITATLDNLEKDLAEINAYKITDAIQTVSCRETIPTENTDVTRKSISSIEIVPTRDIGKPVDVATSRDVATAKEVTGKYRVVLWDFGAKENIRRELIKRGCEVITVPAETSTESILALHPDGIMLSNGPGDPADNKGIIAELKKLSASGLPIFGICLGHQLLALAQGAETSKLKYGHRGANQPVKDLKTGRVYITSQNHGYAVVANSLPAHARMRFENANDGTCEGIEYLNMPAFSAQFHPEASAGPLDTSYLFDQFIDLMRKDCSTCR</sequence>
<dbReference type="SMART" id="SM01097">
    <property type="entry name" value="CPSase_sm_chain"/>
    <property type="match status" value="1"/>
</dbReference>
<dbReference type="Gene3D" id="3.50.30.20">
    <property type="entry name" value="Carbamoyl-phosphate synthase small subunit, N-terminal domain"/>
    <property type="match status" value="1"/>
</dbReference>
<keyword evidence="4 11" id="KW-0436">Ligase</keyword>
<reference evidence="13 14" key="1">
    <citation type="submission" date="2019-12" db="EMBL/GenBank/DDBJ databases">
        <title>Sequence classification of anaerobic respiratory reductive dehalogenases: First we see many, then we see few.</title>
        <authorList>
            <person name="Molenda O."/>
            <person name="Puentes Jacome L.A."/>
            <person name="Cao X."/>
            <person name="Nesbo C.L."/>
            <person name="Tang S."/>
            <person name="Morson N."/>
            <person name="Patron J."/>
            <person name="Lomheim L."/>
            <person name="Wishart D.S."/>
            <person name="Edwards E.A."/>
        </authorList>
    </citation>
    <scope>NUCLEOTIDE SEQUENCE [LARGE SCALE GENOMIC DNA]</scope>
    <source>
        <strain evidence="13 14">12DCA</strain>
    </source>
</reference>
<evidence type="ECO:0000256" key="4">
    <source>
        <dbReference type="ARBA" id="ARBA00022598"/>
    </source>
</evidence>
<proteinExistence type="inferred from homology"/>
<evidence type="ECO:0000256" key="5">
    <source>
        <dbReference type="ARBA" id="ARBA00022741"/>
    </source>
</evidence>
<evidence type="ECO:0000256" key="8">
    <source>
        <dbReference type="ARBA" id="ARBA00022975"/>
    </source>
</evidence>